<dbReference type="PANTHER" id="PTHR33490:SF7">
    <property type="entry name" value="BLR2979 PROTEIN"/>
    <property type="match status" value="1"/>
</dbReference>
<keyword evidence="3" id="KW-1185">Reference proteome</keyword>
<evidence type="ECO:0000259" key="1">
    <source>
        <dbReference type="SMART" id="SM00460"/>
    </source>
</evidence>
<dbReference type="EMBL" id="JALHLE010000016">
    <property type="protein sequence ID" value="MCJ2179218.1"/>
    <property type="molecule type" value="Genomic_DNA"/>
</dbReference>
<dbReference type="Pfam" id="PF08379">
    <property type="entry name" value="Bact_transglu_N"/>
    <property type="match status" value="1"/>
</dbReference>
<feature type="domain" description="Transglutaminase-like" evidence="1">
    <location>
        <begin position="177"/>
        <end position="248"/>
    </location>
</feature>
<name>A0ABT0B2N1_9SPHN</name>
<evidence type="ECO:0000313" key="2">
    <source>
        <dbReference type="EMBL" id="MCJ2179218.1"/>
    </source>
</evidence>
<proteinExistence type="predicted"/>
<dbReference type="Proteomes" id="UP001162880">
    <property type="component" value="Unassembled WGS sequence"/>
</dbReference>
<dbReference type="InterPro" id="IPR002931">
    <property type="entry name" value="Transglutaminase-like"/>
</dbReference>
<accession>A0ABT0B2N1</accession>
<dbReference type="SMART" id="SM00460">
    <property type="entry name" value="TGc"/>
    <property type="match status" value="1"/>
</dbReference>
<gene>
    <name evidence="2" type="ORF">MTR64_11620</name>
</gene>
<dbReference type="RefSeq" id="WP_243993974.1">
    <property type="nucleotide sequence ID" value="NZ_JALHLE010000016.1"/>
</dbReference>
<organism evidence="2 3">
    <name type="scientific">Novosphingobium album</name>
    <name type="common">ex Hu et al. 2023</name>
    <dbReference type="NCBI Taxonomy" id="2930093"/>
    <lineage>
        <taxon>Bacteria</taxon>
        <taxon>Pseudomonadati</taxon>
        <taxon>Pseudomonadota</taxon>
        <taxon>Alphaproteobacteria</taxon>
        <taxon>Sphingomonadales</taxon>
        <taxon>Sphingomonadaceae</taxon>
        <taxon>Novosphingobium</taxon>
    </lineage>
</organism>
<dbReference type="PANTHER" id="PTHR33490">
    <property type="entry name" value="BLR5614 PROTEIN-RELATED"/>
    <property type="match status" value="1"/>
</dbReference>
<dbReference type="Pfam" id="PF01841">
    <property type="entry name" value="Transglut_core"/>
    <property type="match status" value="1"/>
</dbReference>
<evidence type="ECO:0000313" key="3">
    <source>
        <dbReference type="Proteomes" id="UP001162880"/>
    </source>
</evidence>
<sequence length="293" mass="32553">MRYAVTHMTRLEYAAPVRLAKFNVRLRPARWPGQTVSDYKLTIDPQPAQVHEADGGYYVNEAHFGLHEPITQLQIESRFTVEREALPFFIEEADGPHLADLRERAMAMPDLSDLAPASYIFASPIAVPEHEIAMWAGSFLDDDMPVMEAGRALMHAIHEEFAFDSGATQTDTPPIQAFRNRHGVCQDFSHVMIIAARAHGIPAAYVSGYLRTLPPPGQERLVGADAMHAWVNLWCGDELGWVGFDPTNAVLADTDHIFIGMGRDYSDVAPLDGTFRGSSRQTMFFSVDVAPLD</sequence>
<comment type="caution">
    <text evidence="2">The sequence shown here is derived from an EMBL/GenBank/DDBJ whole genome shotgun (WGS) entry which is preliminary data.</text>
</comment>
<dbReference type="InterPro" id="IPR038765">
    <property type="entry name" value="Papain-like_cys_pep_sf"/>
</dbReference>
<protein>
    <submittedName>
        <fullName evidence="2">Transglutaminase family protein</fullName>
    </submittedName>
</protein>
<dbReference type="InterPro" id="IPR013589">
    <property type="entry name" value="Bac_transglu_N"/>
</dbReference>
<dbReference type="Gene3D" id="3.10.620.30">
    <property type="match status" value="1"/>
</dbReference>
<dbReference type="SUPFAM" id="SSF54001">
    <property type="entry name" value="Cysteine proteinases"/>
    <property type="match status" value="1"/>
</dbReference>
<reference evidence="2" key="1">
    <citation type="submission" date="2022-03" db="EMBL/GenBank/DDBJ databases">
        <title>Identification of a novel bacterium isolated from mangrove sediments.</title>
        <authorList>
            <person name="Pan X."/>
        </authorList>
    </citation>
    <scope>NUCLEOTIDE SEQUENCE</scope>
    <source>
        <strain evidence="2">B2580</strain>
    </source>
</reference>